<protein>
    <submittedName>
        <fullName evidence="1">Uncharacterized protein</fullName>
    </submittedName>
</protein>
<gene>
    <name evidence="1" type="ORF">K1T71_010604</name>
</gene>
<keyword evidence="2" id="KW-1185">Reference proteome</keyword>
<name>A0ACC1CPL2_9NEOP</name>
<reference evidence="1 2" key="1">
    <citation type="journal article" date="2021" name="Front. Genet.">
        <title>Chromosome-Level Genome Assembly Reveals Significant Gene Expansion in the Toll and IMD Signaling Pathways of Dendrolimus kikuchii.</title>
        <authorList>
            <person name="Zhou J."/>
            <person name="Wu P."/>
            <person name="Xiong Z."/>
            <person name="Liu N."/>
            <person name="Zhao N."/>
            <person name="Ji M."/>
            <person name="Qiu Y."/>
            <person name="Yang B."/>
        </authorList>
    </citation>
    <scope>NUCLEOTIDE SEQUENCE [LARGE SCALE GENOMIC DNA]</scope>
    <source>
        <strain evidence="1">Ann1</strain>
    </source>
</reference>
<dbReference type="EMBL" id="CM034405">
    <property type="protein sequence ID" value="KAJ0173455.1"/>
    <property type="molecule type" value="Genomic_DNA"/>
</dbReference>
<organism evidence="1 2">
    <name type="scientific">Dendrolimus kikuchii</name>
    <dbReference type="NCBI Taxonomy" id="765133"/>
    <lineage>
        <taxon>Eukaryota</taxon>
        <taxon>Metazoa</taxon>
        <taxon>Ecdysozoa</taxon>
        <taxon>Arthropoda</taxon>
        <taxon>Hexapoda</taxon>
        <taxon>Insecta</taxon>
        <taxon>Pterygota</taxon>
        <taxon>Neoptera</taxon>
        <taxon>Endopterygota</taxon>
        <taxon>Lepidoptera</taxon>
        <taxon>Glossata</taxon>
        <taxon>Ditrysia</taxon>
        <taxon>Bombycoidea</taxon>
        <taxon>Lasiocampidae</taxon>
        <taxon>Dendrolimus</taxon>
    </lineage>
</organism>
<sequence length="190" mass="21253">MISSPWTTESWSSESGTFTEMTNSTSLLSLVYLEEDSFTYLTIEPRSSTSYGPPTPYFGTSITTFTILDGVFSPDKSLQIPPLTRKNTTESLDTFSSWTLETYTSSGWKSDSDLDIKINYPWSPKSNQTGTDFYPSSIVSPKLSKLTINTTDRELVTPIGYITLNGNKSESGLDRILIKMKNSEMLRDQV</sequence>
<evidence type="ECO:0000313" key="2">
    <source>
        <dbReference type="Proteomes" id="UP000824533"/>
    </source>
</evidence>
<dbReference type="Proteomes" id="UP000824533">
    <property type="component" value="Linkage Group LG19"/>
</dbReference>
<accession>A0ACC1CPL2</accession>
<proteinExistence type="predicted"/>
<evidence type="ECO:0000313" key="1">
    <source>
        <dbReference type="EMBL" id="KAJ0173455.1"/>
    </source>
</evidence>
<comment type="caution">
    <text evidence="1">The sequence shown here is derived from an EMBL/GenBank/DDBJ whole genome shotgun (WGS) entry which is preliminary data.</text>
</comment>